<reference evidence="3 4" key="1">
    <citation type="submission" date="2015-01" db="EMBL/GenBank/DDBJ databases">
        <title>The Genome Sequence of Exophiala xenobiotica CBS118157.</title>
        <authorList>
            <consortium name="The Broad Institute Genomics Platform"/>
            <person name="Cuomo C."/>
            <person name="de Hoog S."/>
            <person name="Gorbushina A."/>
            <person name="Stielow B."/>
            <person name="Teixiera M."/>
            <person name="Abouelleil A."/>
            <person name="Chapman S.B."/>
            <person name="Priest M."/>
            <person name="Young S.K."/>
            <person name="Wortman J."/>
            <person name="Nusbaum C."/>
            <person name="Birren B."/>
        </authorList>
    </citation>
    <scope>NUCLEOTIDE SEQUENCE [LARGE SCALE GENOMIC DNA]</scope>
    <source>
        <strain evidence="3 4">CBS 118157</strain>
    </source>
</reference>
<feature type="region of interest" description="Disordered" evidence="1">
    <location>
        <begin position="24"/>
        <end position="101"/>
    </location>
</feature>
<dbReference type="GeneID" id="25327653"/>
<dbReference type="RefSeq" id="XP_013317738.1">
    <property type="nucleotide sequence ID" value="XM_013462284.1"/>
</dbReference>
<feature type="region of interest" description="Disordered" evidence="1">
    <location>
        <begin position="930"/>
        <end position="949"/>
    </location>
</feature>
<keyword evidence="2" id="KW-0812">Transmembrane</keyword>
<dbReference type="InterPro" id="IPR021840">
    <property type="entry name" value="DUF3433"/>
</dbReference>
<feature type="transmembrane region" description="Helical" evidence="2">
    <location>
        <begin position="692"/>
        <end position="723"/>
    </location>
</feature>
<gene>
    <name evidence="3" type="ORF">PV05_05745</name>
</gene>
<dbReference type="HOGENOM" id="CLU_003476_0_0_1"/>
<keyword evidence="2" id="KW-1133">Transmembrane helix</keyword>
<organism evidence="3 4">
    <name type="scientific">Exophiala xenobiotica</name>
    <dbReference type="NCBI Taxonomy" id="348802"/>
    <lineage>
        <taxon>Eukaryota</taxon>
        <taxon>Fungi</taxon>
        <taxon>Dikarya</taxon>
        <taxon>Ascomycota</taxon>
        <taxon>Pezizomycotina</taxon>
        <taxon>Eurotiomycetes</taxon>
        <taxon>Chaetothyriomycetidae</taxon>
        <taxon>Chaetothyriales</taxon>
        <taxon>Herpotrichiellaceae</taxon>
        <taxon>Exophiala</taxon>
    </lineage>
</organism>
<protein>
    <submittedName>
        <fullName evidence="3">Uncharacterized protein</fullName>
    </submittedName>
</protein>
<evidence type="ECO:0000313" key="3">
    <source>
        <dbReference type="EMBL" id="KIW57154.1"/>
    </source>
</evidence>
<dbReference type="PANTHER" id="PTHR37544:SF3">
    <property type="entry name" value="SPRAY"/>
    <property type="match status" value="1"/>
</dbReference>
<feature type="transmembrane region" description="Helical" evidence="2">
    <location>
        <begin position="584"/>
        <end position="606"/>
    </location>
</feature>
<feature type="transmembrane region" description="Helical" evidence="2">
    <location>
        <begin position="116"/>
        <end position="139"/>
    </location>
</feature>
<feature type="transmembrane region" description="Helical" evidence="2">
    <location>
        <begin position="226"/>
        <end position="244"/>
    </location>
</feature>
<evidence type="ECO:0000256" key="1">
    <source>
        <dbReference type="SAM" id="MobiDB-lite"/>
    </source>
</evidence>
<dbReference type="PANTHER" id="PTHR37544">
    <property type="entry name" value="SPRAY-RELATED"/>
    <property type="match status" value="1"/>
</dbReference>
<feature type="transmembrane region" description="Helical" evidence="2">
    <location>
        <begin position="814"/>
        <end position="836"/>
    </location>
</feature>
<evidence type="ECO:0000313" key="4">
    <source>
        <dbReference type="Proteomes" id="UP000054342"/>
    </source>
</evidence>
<feature type="compositionally biased region" description="Low complexity" evidence="1">
    <location>
        <begin position="932"/>
        <end position="947"/>
    </location>
</feature>
<accession>A0A0D2FAU1</accession>
<proteinExistence type="predicted"/>
<dbReference type="Proteomes" id="UP000054342">
    <property type="component" value="Unassembled WGS sequence"/>
</dbReference>
<feature type="transmembrane region" description="Helical" evidence="2">
    <location>
        <begin position="743"/>
        <end position="764"/>
    </location>
</feature>
<keyword evidence="2" id="KW-0472">Membrane</keyword>
<name>A0A0D2FAU1_9EURO</name>
<feature type="transmembrane region" description="Helical" evidence="2">
    <location>
        <begin position="1333"/>
        <end position="1355"/>
    </location>
</feature>
<feature type="transmembrane region" description="Helical" evidence="2">
    <location>
        <begin position="159"/>
        <end position="178"/>
    </location>
</feature>
<keyword evidence="4" id="KW-1185">Reference proteome</keyword>
<dbReference type="OrthoDB" id="3248909at2759"/>
<dbReference type="EMBL" id="KN847319">
    <property type="protein sequence ID" value="KIW57154.1"/>
    <property type="molecule type" value="Genomic_DNA"/>
</dbReference>
<sequence length="1442" mass="158701">MARSGRPASQSDFEYNGTFEALPLRPIYQPSPTTAAVPLLDQQHDSQEPLSAPQTTATGSLRSGNRPSAPRPARPQYLSLHDGDIVDGTSPHSPQPSSDILKRSTKPLWKPRFLRWPLLLSTLVIALLLGLVVILLLAISAAHDGLGADDGSSTVLFGWRFAPTLVTVLYTILTAMIYNDAQRTEPFAQMTHASGAPSASSILESRAPWWIVLLDSLKKRNNHGNVNFFLLAITLVNVIGFLLINPLSSALLQSQPIDLISETSFSRYRVDENEPISLVSDDLVYFRTIGNILQNLTTSAWLTDKYAVVPFWPSSETANLGTTLTGSNQHWEANSTVLSVDFKCEAMTTRTTTSGDGALILTDSSGCETSIGVCGQIVTSLGGGSWFAPPNFTLTVWDSRTDASSGKCYNSTAQCTDKQIILATNSTWEFDPKYDDSLWFHASAWSCKTTFYGADMPVSVSTGASGTSLAVDDSVFNDHRSVVQSTVFDQARFERAFLNRNWTSVIYTTQPSQSPNFGGVSALLAALYDFTPVAMLGADSVVEHAQRIKQRFLGEMALNTITNNSPVTQSGSTTNTERRVVVNLPVAIALAVLFTISAGLTSLALWTSPRRSLNLHNDPASVAAVIKLTNTNTILRDFFKARKPFQSLKSDAHLRATRHFLQDGAISSAKSDVLDPEEVNSKMERRSNWKPFALQLYAGLLLLLFLALVFAAILTLFTLAYTVGLYESAFTYQTDLVPSKSSLFTFAPYSIVPTFLAVVIGLWWDDLDETFRRLQPYVTMAQKAVPISPIVGLSYLPTYSIGSVAKALRNKHEYVALVSAAAVLVQVLTVSMSALWQRADGSRPGDMTLIRSLEPRTQPLVYTLAGSTSMGSGDLTGQEIISSFYGDLSTNWLYSATLQLAYNGSQPPWSRDGWSFVPVDLSSVADSAMYKNTPSTNNSDPNSASSAKTVNVTVTTPALRGSLKCSAVGQVNNLSSWTTEWDLTDRMVWNVSKNPTELRKGYEVNGNFELGAIDDFATTPILAQDHTLLCCRNTSSVDANSGTSALGYWSNNYAENQMYDFDDADITYPRNLTMKWIRGTTASQLYMMNETYEGYYHGEYGDFRHLIWTEAPQMAALNCQPRIEWTNASVTVDMATGRVYKYNIEDDDAIQILENAWSDAYLNHDYVAPGDNASTGQFHNQYTVSFGVLFQDAMLFASDLKYFWPSGGGSETFVEDLDDKNFNFRLDQQGLNTDLMSYSMYQLANGDLDVLMDTTQMEQLGQTVFSTFFQHFVSANVTAEGGWGFQKIGATLPAYLGPLSNGTQPDANTSLTSDTNARVHVEISVEVLQMSPVAVYLSLAILLVLMLVALFVYSVGYRRFRKLRHDFDDLASVVSVVCDSERLRAWVTEHPDPETWTERARARGGQVPLVRLGMFLGSDGVERWGIEIVEDAEEDEQRTTAT</sequence>
<feature type="compositionally biased region" description="Polar residues" evidence="1">
    <location>
        <begin position="48"/>
        <end position="66"/>
    </location>
</feature>
<evidence type="ECO:0000256" key="2">
    <source>
        <dbReference type="SAM" id="Phobius"/>
    </source>
</evidence>
<dbReference type="Pfam" id="PF11915">
    <property type="entry name" value="DUF3433"/>
    <property type="match status" value="2"/>
</dbReference>